<dbReference type="RefSeq" id="WP_220757283.1">
    <property type="nucleotide sequence ID" value="NZ_BPEU01000022.1"/>
</dbReference>
<comment type="caution">
    <text evidence="2">The sequence shown here is derived from an EMBL/GenBank/DDBJ whole genome shotgun (WGS) entry which is preliminary data.</text>
</comment>
<feature type="region of interest" description="Disordered" evidence="1">
    <location>
        <begin position="213"/>
        <end position="235"/>
    </location>
</feature>
<name>A0ABQ4P800_SHECO</name>
<accession>A0ABQ4P800</accession>
<evidence type="ECO:0000313" key="2">
    <source>
        <dbReference type="EMBL" id="GIU43592.1"/>
    </source>
</evidence>
<dbReference type="EMBL" id="BPEU01000022">
    <property type="protein sequence ID" value="GIU43592.1"/>
    <property type="molecule type" value="Genomic_DNA"/>
</dbReference>
<evidence type="ECO:0000313" key="3">
    <source>
        <dbReference type="Proteomes" id="UP000773469"/>
    </source>
</evidence>
<organism evidence="2 3">
    <name type="scientific">Shewanella colwelliana</name>
    <name type="common">Alteromonas colwelliana</name>
    <dbReference type="NCBI Taxonomy" id="23"/>
    <lineage>
        <taxon>Bacteria</taxon>
        <taxon>Pseudomonadati</taxon>
        <taxon>Pseudomonadota</taxon>
        <taxon>Gammaproteobacteria</taxon>
        <taxon>Alteromonadales</taxon>
        <taxon>Shewanellaceae</taxon>
        <taxon>Shewanella</taxon>
    </lineage>
</organism>
<protein>
    <submittedName>
        <fullName evidence="2">Uncharacterized protein</fullName>
    </submittedName>
</protein>
<dbReference type="Proteomes" id="UP000773469">
    <property type="component" value="Unassembled WGS sequence"/>
</dbReference>
<gene>
    <name evidence="2" type="ORF">TUM3794_29630</name>
</gene>
<proteinExistence type="predicted"/>
<keyword evidence="3" id="KW-1185">Reference proteome</keyword>
<reference evidence="2 3" key="1">
    <citation type="submission" date="2021-05" db="EMBL/GenBank/DDBJ databases">
        <title>Molecular characterization for Shewanella algae harboring chromosomal blaOXA-55-like strains isolated from clinical and environment sample.</title>
        <authorList>
            <person name="Ohama Y."/>
            <person name="Aoki K."/>
            <person name="Harada S."/>
            <person name="Moriya K."/>
            <person name="Ishii Y."/>
            <person name="Tateda K."/>
        </authorList>
    </citation>
    <scope>NUCLEOTIDE SEQUENCE [LARGE SCALE GENOMIC DNA]</scope>
    <source>
        <strain evidence="2 3">MBTL60-118</strain>
    </source>
</reference>
<sequence length="297" mass="33668">MKESTDSQNTTPHDQLFVGSDSLSNNKMLASMPKNLRLQIISLLQNPEAPTELIDLIDKTFTSFSDMTETDSEVRSLLPNDVTEKTLAKELAKIPDSKTILEAEQLEAAKLFEDLYNVIVDQIHEPDIDAAQELANAKSLSHAFSEFMPETMLGLFSNLSKESAELFQSALVCQIAGLPKQAKLLFKLFTQRQFIDANEGYQELQTDITKHNGVIETAKNHSKKGQDSRHSRNRQRKEFALSLYENKPFKNPKQAAERLFPAIDKYANEMSHPFSSEFQGFQTVYRWFLAANKTTLQ</sequence>
<evidence type="ECO:0000256" key="1">
    <source>
        <dbReference type="SAM" id="MobiDB-lite"/>
    </source>
</evidence>